<evidence type="ECO:0000313" key="13">
    <source>
        <dbReference type="Proteomes" id="UP000177407"/>
    </source>
</evidence>
<keyword evidence="1" id="KW-0813">Transport</keyword>
<feature type="binding site" evidence="10">
    <location>
        <position position="240"/>
    </location>
    <ligand>
        <name>[2Fe-2S] cluster</name>
        <dbReference type="ChEBI" id="CHEBI:190135"/>
    </ligand>
</feature>
<organism evidence="12 13">
    <name type="scientific">Candidatus Falkowbacteria bacterium RIFOXYA2_FULL_38_12</name>
    <dbReference type="NCBI Taxonomy" id="1797993"/>
    <lineage>
        <taxon>Bacteria</taxon>
        <taxon>Candidatus Falkowiibacteriota</taxon>
    </lineage>
</organism>
<dbReference type="InterPro" id="IPR050353">
    <property type="entry name" value="PyrK_electron_transfer"/>
</dbReference>
<gene>
    <name evidence="12" type="ORF">A2257_03155</name>
</gene>
<protein>
    <recommendedName>
        <fullName evidence="11">FAD-binding FR-type domain-containing protein</fullName>
    </recommendedName>
</protein>
<evidence type="ECO:0000256" key="10">
    <source>
        <dbReference type="PIRSR" id="PIRSR006816-2"/>
    </source>
</evidence>
<evidence type="ECO:0000256" key="2">
    <source>
        <dbReference type="ARBA" id="ARBA00022630"/>
    </source>
</evidence>
<dbReference type="Pfam" id="PF00175">
    <property type="entry name" value="NAD_binding_1"/>
    <property type="match status" value="1"/>
</dbReference>
<dbReference type="PIRSF" id="PIRSF006816">
    <property type="entry name" value="Cyc3_hyd_g"/>
    <property type="match status" value="1"/>
</dbReference>
<feature type="domain" description="FAD-binding FR-type" evidence="11">
    <location>
        <begin position="5"/>
        <end position="100"/>
    </location>
</feature>
<proteinExistence type="predicted"/>
<dbReference type="InterPro" id="IPR037117">
    <property type="entry name" value="Dihydroorotate_DH_ele_sf"/>
</dbReference>
<dbReference type="InterPro" id="IPR008333">
    <property type="entry name" value="Cbr1-like_FAD-bd_dom"/>
</dbReference>
<evidence type="ECO:0000256" key="7">
    <source>
        <dbReference type="ARBA" id="ARBA00023004"/>
    </source>
</evidence>
<comment type="cofactor">
    <cofactor evidence="9">
        <name>[2Fe-2S] cluster</name>
        <dbReference type="ChEBI" id="CHEBI:190135"/>
    </cofactor>
</comment>
<dbReference type="PANTHER" id="PTHR43513:SF1">
    <property type="entry name" value="ANAEROBIC SULFITE REDUCTASE SUBUNIT B"/>
    <property type="match status" value="1"/>
</dbReference>
<dbReference type="Proteomes" id="UP000177407">
    <property type="component" value="Unassembled WGS sequence"/>
</dbReference>
<reference evidence="12 13" key="1">
    <citation type="journal article" date="2016" name="Nat. Commun.">
        <title>Thousands of microbial genomes shed light on interconnected biogeochemical processes in an aquifer system.</title>
        <authorList>
            <person name="Anantharaman K."/>
            <person name="Brown C.T."/>
            <person name="Hug L.A."/>
            <person name="Sharon I."/>
            <person name="Castelle C.J."/>
            <person name="Probst A.J."/>
            <person name="Thomas B.C."/>
            <person name="Singh A."/>
            <person name="Wilkins M.J."/>
            <person name="Karaoz U."/>
            <person name="Brodie E.L."/>
            <person name="Williams K.H."/>
            <person name="Hubbard S.S."/>
            <person name="Banfield J.F."/>
        </authorList>
    </citation>
    <scope>NUCLEOTIDE SEQUENCE [LARGE SCALE GENOMIC DNA]</scope>
</reference>
<dbReference type="SUPFAM" id="SSF63380">
    <property type="entry name" value="Riboflavin synthase domain-like"/>
    <property type="match status" value="1"/>
</dbReference>
<evidence type="ECO:0000313" key="12">
    <source>
        <dbReference type="EMBL" id="OGF20745.1"/>
    </source>
</evidence>
<dbReference type="AlphaFoldDB" id="A0A1F5S241"/>
<keyword evidence="8 10" id="KW-0411">Iron-sulfur</keyword>
<keyword evidence="5" id="KW-0274">FAD</keyword>
<dbReference type="GO" id="GO:0050660">
    <property type="term" value="F:flavin adenine dinucleotide binding"/>
    <property type="evidence" value="ECO:0007669"/>
    <property type="project" value="InterPro"/>
</dbReference>
<dbReference type="PROSITE" id="PS51384">
    <property type="entry name" value="FAD_FR"/>
    <property type="match status" value="1"/>
</dbReference>
<comment type="cofactor">
    <cofactor evidence="10">
        <name>[2Fe-2S] cluster</name>
        <dbReference type="ChEBI" id="CHEBI:190135"/>
    </cofactor>
    <text evidence="10">Binds 1 [2Fe-2S] cluster per subunit.</text>
</comment>
<dbReference type="Pfam" id="PF10418">
    <property type="entry name" value="DHODB_Fe-S_bind"/>
    <property type="match status" value="1"/>
</dbReference>
<dbReference type="InterPro" id="IPR012165">
    <property type="entry name" value="Cyt_c3_hydrogenase_gsu"/>
</dbReference>
<dbReference type="GO" id="GO:0006221">
    <property type="term" value="P:pyrimidine nucleotide biosynthetic process"/>
    <property type="evidence" value="ECO:0007669"/>
    <property type="project" value="InterPro"/>
</dbReference>
<keyword evidence="3 10" id="KW-0001">2Fe-2S</keyword>
<evidence type="ECO:0000256" key="9">
    <source>
        <dbReference type="ARBA" id="ARBA00034078"/>
    </source>
</evidence>
<dbReference type="GO" id="GO:0051537">
    <property type="term" value="F:2 iron, 2 sulfur cluster binding"/>
    <property type="evidence" value="ECO:0007669"/>
    <property type="project" value="UniProtKB-KW"/>
</dbReference>
<evidence type="ECO:0000256" key="5">
    <source>
        <dbReference type="ARBA" id="ARBA00022827"/>
    </source>
</evidence>
<evidence type="ECO:0000256" key="6">
    <source>
        <dbReference type="ARBA" id="ARBA00022982"/>
    </source>
</evidence>
<sequence length="274" mass="31035">MKNQYKTQLVKILKIEEEGSESKLFTIKAPKDFKFKGGQFIQVSLPGFGEAPFSICSDPNQKKSFEICARKTGVLTSELHKIKKGESVGIRGPYGAPFPIKLVEKRDLLLVAGGLGIEPLRPIILEILNNRKKYQKVQLLYGACEEKDLLFSGEYEKWRSGLEFFLTLDKPKDISGNLPKKWKCQTGVVTDLFDRAKIYRNAVAFLCGPPVMYKFVIKKLKELEFKDEDIYLSLERRMHCGVGVCNHCAVGSFSVCKDGPVFSWERIKDIRGAI</sequence>
<keyword evidence="7 10" id="KW-0408">Iron</keyword>
<evidence type="ECO:0000256" key="3">
    <source>
        <dbReference type="ARBA" id="ARBA00022714"/>
    </source>
</evidence>
<dbReference type="Gene3D" id="2.40.30.10">
    <property type="entry name" value="Translation factors"/>
    <property type="match status" value="1"/>
</dbReference>
<evidence type="ECO:0000256" key="8">
    <source>
        <dbReference type="ARBA" id="ARBA00023014"/>
    </source>
</evidence>
<evidence type="ECO:0000256" key="4">
    <source>
        <dbReference type="ARBA" id="ARBA00022723"/>
    </source>
</evidence>
<dbReference type="PANTHER" id="PTHR43513">
    <property type="entry name" value="DIHYDROOROTATE DEHYDROGENASE B (NAD(+)), ELECTRON TRANSFER SUBUNIT"/>
    <property type="match status" value="1"/>
</dbReference>
<keyword evidence="2" id="KW-0285">Flavoprotein</keyword>
<dbReference type="InterPro" id="IPR039261">
    <property type="entry name" value="FNR_nucleotide-bd"/>
</dbReference>
<dbReference type="InterPro" id="IPR001433">
    <property type="entry name" value="OxRdtase_FAD/NAD-bd"/>
</dbReference>
<dbReference type="EMBL" id="MFGA01000020">
    <property type="protein sequence ID" value="OGF20745.1"/>
    <property type="molecule type" value="Genomic_DNA"/>
</dbReference>
<dbReference type="CDD" id="cd06221">
    <property type="entry name" value="sulfite_reductase_like"/>
    <property type="match status" value="1"/>
</dbReference>
<dbReference type="SUPFAM" id="SSF52343">
    <property type="entry name" value="Ferredoxin reductase-like, C-terminal NADP-linked domain"/>
    <property type="match status" value="1"/>
</dbReference>
<feature type="binding site" evidence="10">
    <location>
        <position position="245"/>
    </location>
    <ligand>
        <name>[2Fe-2S] cluster</name>
        <dbReference type="ChEBI" id="CHEBI:190135"/>
    </ligand>
</feature>
<name>A0A1F5S241_9BACT</name>
<accession>A0A1F5S241</accession>
<dbReference type="GO" id="GO:0046872">
    <property type="term" value="F:metal ion binding"/>
    <property type="evidence" value="ECO:0007669"/>
    <property type="project" value="UniProtKB-KW"/>
</dbReference>
<dbReference type="Gene3D" id="2.10.240.10">
    <property type="entry name" value="Dihydroorotate dehydrogenase, electron transfer subunit"/>
    <property type="match status" value="1"/>
</dbReference>
<dbReference type="InterPro" id="IPR017927">
    <property type="entry name" value="FAD-bd_FR_type"/>
</dbReference>
<dbReference type="Gene3D" id="3.40.50.80">
    <property type="entry name" value="Nucleotide-binding domain of ferredoxin-NADP reductase (FNR) module"/>
    <property type="match status" value="1"/>
</dbReference>
<dbReference type="GO" id="GO:0016491">
    <property type="term" value="F:oxidoreductase activity"/>
    <property type="evidence" value="ECO:0007669"/>
    <property type="project" value="InterPro"/>
</dbReference>
<keyword evidence="4 10" id="KW-0479">Metal-binding</keyword>
<feature type="binding site" evidence="10">
    <location>
        <position position="248"/>
    </location>
    <ligand>
        <name>[2Fe-2S] cluster</name>
        <dbReference type="ChEBI" id="CHEBI:190135"/>
    </ligand>
</feature>
<dbReference type="InterPro" id="IPR019480">
    <property type="entry name" value="Dihydroorotate_DH_Fe-S-bd"/>
</dbReference>
<dbReference type="InterPro" id="IPR017938">
    <property type="entry name" value="Riboflavin_synthase-like_b-brl"/>
</dbReference>
<dbReference type="Pfam" id="PF00970">
    <property type="entry name" value="FAD_binding_6"/>
    <property type="match status" value="1"/>
</dbReference>
<dbReference type="PRINTS" id="PR00410">
    <property type="entry name" value="PHEHYDRXLASE"/>
</dbReference>
<evidence type="ECO:0000259" key="11">
    <source>
        <dbReference type="PROSITE" id="PS51384"/>
    </source>
</evidence>
<evidence type="ECO:0000256" key="1">
    <source>
        <dbReference type="ARBA" id="ARBA00022448"/>
    </source>
</evidence>
<feature type="binding site" evidence="10">
    <location>
        <position position="256"/>
    </location>
    <ligand>
        <name>[2Fe-2S] cluster</name>
        <dbReference type="ChEBI" id="CHEBI:190135"/>
    </ligand>
</feature>
<keyword evidence="6" id="KW-0249">Electron transport</keyword>
<comment type="caution">
    <text evidence="12">The sequence shown here is derived from an EMBL/GenBank/DDBJ whole genome shotgun (WGS) entry which is preliminary data.</text>
</comment>